<feature type="non-terminal residue" evidence="1">
    <location>
        <position position="1"/>
    </location>
</feature>
<gene>
    <name evidence="1" type="ORF">S03H2_12929</name>
</gene>
<comment type="caution">
    <text evidence="1">The sequence shown here is derived from an EMBL/GenBank/DDBJ whole genome shotgun (WGS) entry which is preliminary data.</text>
</comment>
<dbReference type="GO" id="GO:0000271">
    <property type="term" value="P:polysaccharide biosynthetic process"/>
    <property type="evidence" value="ECO:0007669"/>
    <property type="project" value="InterPro"/>
</dbReference>
<dbReference type="InterPro" id="IPR043148">
    <property type="entry name" value="TagF_C"/>
</dbReference>
<proteinExistence type="predicted"/>
<name>X1FMT0_9ZZZZ</name>
<organism evidence="1">
    <name type="scientific">marine sediment metagenome</name>
    <dbReference type="NCBI Taxonomy" id="412755"/>
    <lineage>
        <taxon>unclassified sequences</taxon>
        <taxon>metagenomes</taxon>
        <taxon>ecological metagenomes</taxon>
    </lineage>
</organism>
<dbReference type="InterPro" id="IPR007833">
    <property type="entry name" value="Capsule_polysaccharide_synth"/>
</dbReference>
<sequence>GHLFRELVLYRKNRNKLIKSMTGYLEFFEKLNKDDLLCIVNNGEGVLNIAAWLYCVKSKTKFIQNNWCGMIPGKRYMSKDILKNRWIKKEHYDKELTREENIVVKEFLNYSKEKKSIIGLGKLPILSLNNVKKFFGLLVDYYRDIKLINEIPSPFFFLSLHLIRYLNKIKSKRYHKHFDKTKKYFYFPLHEAFDSAVLINHYRFFRQDKVIENIAKALPEDYILYVKEHPVTIGTTPLRWIKNISKLRNVTIIPSTTNSHDIVKDCAGVITICSSTGWEALQYRKPVVTVDSPFYMADGLTLDVKDFENTDKLKMKINMAIDKKIDINKVYKLANAVIKSHYDGSYFTHLTNFDYEYDTIKKLADSTIKECEWEGDVL</sequence>
<accession>X1FMT0</accession>
<dbReference type="Gene3D" id="3.40.50.12580">
    <property type="match status" value="1"/>
</dbReference>
<protein>
    <recommendedName>
        <fullName evidence="2">Capsule polysaccharide biosynthesis protein</fullName>
    </recommendedName>
</protein>
<evidence type="ECO:0008006" key="2">
    <source>
        <dbReference type="Google" id="ProtNLM"/>
    </source>
</evidence>
<reference evidence="1" key="1">
    <citation type="journal article" date="2014" name="Front. Microbiol.">
        <title>High frequency of phylogenetically diverse reductive dehalogenase-homologous genes in deep subseafloor sedimentary metagenomes.</title>
        <authorList>
            <person name="Kawai M."/>
            <person name="Futagami T."/>
            <person name="Toyoda A."/>
            <person name="Takaki Y."/>
            <person name="Nishi S."/>
            <person name="Hori S."/>
            <person name="Arai W."/>
            <person name="Tsubouchi T."/>
            <person name="Morono Y."/>
            <person name="Uchiyama I."/>
            <person name="Ito T."/>
            <person name="Fujiyama A."/>
            <person name="Inagaki F."/>
            <person name="Takami H."/>
        </authorList>
    </citation>
    <scope>NUCLEOTIDE SEQUENCE</scope>
    <source>
        <strain evidence="1">Expedition CK06-06</strain>
    </source>
</reference>
<dbReference type="AlphaFoldDB" id="X1FMT0"/>
<dbReference type="Pfam" id="PF05159">
    <property type="entry name" value="Capsule_synth"/>
    <property type="match status" value="1"/>
</dbReference>
<dbReference type="SUPFAM" id="SSF53756">
    <property type="entry name" value="UDP-Glycosyltransferase/glycogen phosphorylase"/>
    <property type="match status" value="1"/>
</dbReference>
<evidence type="ECO:0000313" key="1">
    <source>
        <dbReference type="EMBL" id="GAH33830.1"/>
    </source>
</evidence>
<dbReference type="EMBL" id="BARU01006570">
    <property type="protein sequence ID" value="GAH33830.1"/>
    <property type="molecule type" value="Genomic_DNA"/>
</dbReference>
<dbReference type="GO" id="GO:0015774">
    <property type="term" value="P:polysaccharide transport"/>
    <property type="evidence" value="ECO:0007669"/>
    <property type="project" value="InterPro"/>
</dbReference>